<evidence type="ECO:0000313" key="9">
    <source>
        <dbReference type="Proteomes" id="UP000234775"/>
    </source>
</evidence>
<dbReference type="Pfam" id="PF00126">
    <property type="entry name" value="HTH_1"/>
    <property type="match status" value="1"/>
</dbReference>
<dbReference type="Gene3D" id="3.40.190.290">
    <property type="match status" value="1"/>
</dbReference>
<dbReference type="STRING" id="87541.AWM71_00200"/>
<dbReference type="EMBL" id="PKGZ01000006">
    <property type="protein sequence ID" value="PKY90995.1"/>
    <property type="molecule type" value="Genomic_DNA"/>
</dbReference>
<proteinExistence type="inferred from homology"/>
<reference evidence="6 8" key="1">
    <citation type="submission" date="2016-01" db="EMBL/GenBank/DDBJ databases">
        <authorList>
            <person name="Oliw E.H."/>
        </authorList>
    </citation>
    <scope>NUCLEOTIDE SEQUENCE [LARGE SCALE GENOMIC DNA]</scope>
    <source>
        <strain evidence="6 8">KA00635</strain>
    </source>
</reference>
<feature type="domain" description="HTH lysR-type" evidence="5">
    <location>
        <begin position="1"/>
        <end position="59"/>
    </location>
</feature>
<dbReference type="Gene3D" id="1.10.10.10">
    <property type="entry name" value="Winged helix-like DNA-binding domain superfamily/Winged helix DNA-binding domain"/>
    <property type="match status" value="1"/>
</dbReference>
<comment type="similarity">
    <text evidence="1">Belongs to the LysR transcriptional regulatory family.</text>
</comment>
<dbReference type="PRINTS" id="PR00039">
    <property type="entry name" value="HTHLYSR"/>
</dbReference>
<evidence type="ECO:0000256" key="3">
    <source>
        <dbReference type="ARBA" id="ARBA00023125"/>
    </source>
</evidence>
<dbReference type="InterPro" id="IPR050950">
    <property type="entry name" value="HTH-type_LysR_regulators"/>
</dbReference>
<organism evidence="6 8">
    <name type="scientific">Aerococcus christensenii</name>
    <dbReference type="NCBI Taxonomy" id="87541"/>
    <lineage>
        <taxon>Bacteria</taxon>
        <taxon>Bacillati</taxon>
        <taxon>Bacillota</taxon>
        <taxon>Bacilli</taxon>
        <taxon>Lactobacillales</taxon>
        <taxon>Aerococcaceae</taxon>
        <taxon>Aerococcus</taxon>
    </lineage>
</organism>
<name>A0A133XYR4_9LACT</name>
<evidence type="ECO:0000313" key="6">
    <source>
        <dbReference type="EMBL" id="KXB36067.1"/>
    </source>
</evidence>
<dbReference type="PANTHER" id="PTHR30419">
    <property type="entry name" value="HTH-TYPE TRANSCRIPTIONAL REGULATOR YBHD"/>
    <property type="match status" value="1"/>
</dbReference>
<dbReference type="Pfam" id="PF03466">
    <property type="entry name" value="LysR_substrate"/>
    <property type="match status" value="1"/>
</dbReference>
<dbReference type="GO" id="GO:0003700">
    <property type="term" value="F:DNA-binding transcription factor activity"/>
    <property type="evidence" value="ECO:0007669"/>
    <property type="project" value="InterPro"/>
</dbReference>
<accession>A0A133XYR4</accession>
<dbReference type="EMBL" id="LSCQ01000050">
    <property type="protein sequence ID" value="KXB36067.1"/>
    <property type="molecule type" value="Genomic_DNA"/>
</dbReference>
<evidence type="ECO:0000259" key="5">
    <source>
        <dbReference type="PROSITE" id="PS50931"/>
    </source>
</evidence>
<evidence type="ECO:0000256" key="2">
    <source>
        <dbReference type="ARBA" id="ARBA00023015"/>
    </source>
</evidence>
<dbReference type="GO" id="GO:0005829">
    <property type="term" value="C:cytosol"/>
    <property type="evidence" value="ECO:0007669"/>
    <property type="project" value="TreeGrafter"/>
</dbReference>
<dbReference type="InterPro" id="IPR000847">
    <property type="entry name" value="LysR_HTH_N"/>
</dbReference>
<sequence>MSNITPLVLMETIVSEGNITAAAEKLYVSQPYLSKMLSRLESKYGLIFFQRLPRSVQITYAGEQFLKHLRKINDIEEDMVNEFDKIANHKKGKIKLGINPALGSSILPLIIPPFLKKYPDILFEFYEDDADSIDHLIENHVIDLSFGMAPIDRTDLFHHYIYTDEMHLIIPDTNPLYNRKYGAYTTMFPYELDVLNNLPLVLLPSKYGIRRLIDIFFARKHLSQKVILEPETIYSAVGLARKGLGATFVPVTGMHWPSFNRCNVFTFNSDIFKCDYVFTTRKDHVLSPTLQEFISDSTRILSELSKDFRFNIKSNH</sequence>
<keyword evidence="4" id="KW-0804">Transcription</keyword>
<protein>
    <submittedName>
        <fullName evidence="7">LysR family transcriptional regulator</fullName>
    </submittedName>
    <submittedName>
        <fullName evidence="6">LysR substrate binding domain protein</fullName>
    </submittedName>
</protein>
<reference evidence="7 9" key="2">
    <citation type="submission" date="2017-12" db="EMBL/GenBank/DDBJ databases">
        <title>Phylogenetic diversity of female urinary microbiome.</title>
        <authorList>
            <person name="Thomas-White K."/>
            <person name="Wolfe A.J."/>
        </authorList>
    </citation>
    <scope>NUCLEOTIDE SEQUENCE [LARGE SCALE GENOMIC DNA]</scope>
    <source>
        <strain evidence="7 9">UMB0844</strain>
    </source>
</reference>
<keyword evidence="2" id="KW-0805">Transcription regulation</keyword>
<dbReference type="InterPro" id="IPR036388">
    <property type="entry name" value="WH-like_DNA-bd_sf"/>
</dbReference>
<dbReference type="Proteomes" id="UP000234775">
    <property type="component" value="Unassembled WGS sequence"/>
</dbReference>
<dbReference type="GO" id="GO:0003677">
    <property type="term" value="F:DNA binding"/>
    <property type="evidence" value="ECO:0007669"/>
    <property type="project" value="UniProtKB-KW"/>
</dbReference>
<evidence type="ECO:0000313" key="8">
    <source>
        <dbReference type="Proteomes" id="UP000070422"/>
    </source>
</evidence>
<dbReference type="PROSITE" id="PS50931">
    <property type="entry name" value="HTH_LYSR"/>
    <property type="match status" value="1"/>
</dbReference>
<dbReference type="SUPFAM" id="SSF53850">
    <property type="entry name" value="Periplasmic binding protein-like II"/>
    <property type="match status" value="1"/>
</dbReference>
<evidence type="ECO:0000313" key="7">
    <source>
        <dbReference type="EMBL" id="PKY90995.1"/>
    </source>
</evidence>
<dbReference type="Proteomes" id="UP000070422">
    <property type="component" value="Unassembled WGS sequence"/>
</dbReference>
<dbReference type="RefSeq" id="WP_060936935.1">
    <property type="nucleotide sequence ID" value="NZ_CP118095.1"/>
</dbReference>
<dbReference type="AlphaFoldDB" id="A0A133XYR4"/>
<evidence type="ECO:0000256" key="1">
    <source>
        <dbReference type="ARBA" id="ARBA00009437"/>
    </source>
</evidence>
<gene>
    <name evidence="7" type="ORF">CYJ27_06980</name>
    <name evidence="6" type="ORF">HMPREF3187_01085</name>
</gene>
<evidence type="ECO:0000256" key="4">
    <source>
        <dbReference type="ARBA" id="ARBA00023163"/>
    </source>
</evidence>
<keyword evidence="9" id="KW-1185">Reference proteome</keyword>
<comment type="caution">
    <text evidence="6">The sequence shown here is derived from an EMBL/GenBank/DDBJ whole genome shotgun (WGS) entry which is preliminary data.</text>
</comment>
<dbReference type="SUPFAM" id="SSF46785">
    <property type="entry name" value="Winged helix' DNA-binding domain"/>
    <property type="match status" value="1"/>
</dbReference>
<dbReference type="InterPro" id="IPR005119">
    <property type="entry name" value="LysR_subst-bd"/>
</dbReference>
<dbReference type="InterPro" id="IPR036390">
    <property type="entry name" value="WH_DNA-bd_sf"/>
</dbReference>
<keyword evidence="3" id="KW-0238">DNA-binding</keyword>
<dbReference type="CDD" id="cd05466">
    <property type="entry name" value="PBP2_LTTR_substrate"/>
    <property type="match status" value="1"/>
</dbReference>
<dbReference type="OrthoDB" id="9778774at2"/>
<dbReference type="PATRIC" id="fig|87541.4.peg.1074"/>